<gene>
    <name evidence="2" type="ORF">H8R92_00305</name>
</gene>
<protein>
    <recommendedName>
        <fullName evidence="4">DUF948 domain-containing protein</fullName>
    </recommendedName>
</protein>
<dbReference type="Proteomes" id="UP000662088">
    <property type="component" value="Unassembled WGS sequence"/>
</dbReference>
<accession>A0A8I0DKA6</accession>
<sequence>MYISLSLLLNVILGSLGIAALILFIILILKVLKLVNNINSLIDSNKNNITKACSNLPTISKNAIDITDNVKGITDVATEATAEAIVAKDNFLSNYETIKDIINIIASIFIK</sequence>
<proteinExistence type="predicted"/>
<feature type="transmembrane region" description="Helical" evidence="1">
    <location>
        <begin position="6"/>
        <end position="29"/>
    </location>
</feature>
<evidence type="ECO:0000256" key="1">
    <source>
        <dbReference type="SAM" id="Phobius"/>
    </source>
</evidence>
<evidence type="ECO:0000313" key="3">
    <source>
        <dbReference type="Proteomes" id="UP000662088"/>
    </source>
</evidence>
<dbReference type="EMBL" id="JACOOQ010000001">
    <property type="protein sequence ID" value="MBC5638888.1"/>
    <property type="molecule type" value="Genomic_DNA"/>
</dbReference>
<keyword evidence="1" id="KW-0472">Membrane</keyword>
<name>A0A8I0DKA6_9CLOT</name>
<comment type="caution">
    <text evidence="2">The sequence shown here is derived from an EMBL/GenBank/DDBJ whole genome shotgun (WGS) entry which is preliminary data.</text>
</comment>
<dbReference type="AlphaFoldDB" id="A0A8I0DKA6"/>
<keyword evidence="3" id="KW-1185">Reference proteome</keyword>
<dbReference type="RefSeq" id="WP_022168670.1">
    <property type="nucleotide sequence ID" value="NZ_JACOOQ010000001.1"/>
</dbReference>
<evidence type="ECO:0000313" key="2">
    <source>
        <dbReference type="EMBL" id="MBC5638888.1"/>
    </source>
</evidence>
<keyword evidence="1" id="KW-0812">Transmembrane</keyword>
<evidence type="ECO:0008006" key="4">
    <source>
        <dbReference type="Google" id="ProtNLM"/>
    </source>
</evidence>
<reference evidence="2" key="1">
    <citation type="submission" date="2020-08" db="EMBL/GenBank/DDBJ databases">
        <title>Genome public.</title>
        <authorList>
            <person name="Liu C."/>
            <person name="Sun Q."/>
        </authorList>
    </citation>
    <scope>NUCLEOTIDE SEQUENCE</scope>
    <source>
        <strain evidence="2">NSJ-42</strain>
    </source>
</reference>
<organism evidence="2 3">
    <name type="scientific">Clostridium lentum</name>
    <dbReference type="NCBI Taxonomy" id="2763037"/>
    <lineage>
        <taxon>Bacteria</taxon>
        <taxon>Bacillati</taxon>
        <taxon>Bacillota</taxon>
        <taxon>Clostridia</taxon>
        <taxon>Eubacteriales</taxon>
        <taxon>Clostridiaceae</taxon>
        <taxon>Clostridium</taxon>
    </lineage>
</organism>
<keyword evidence="1" id="KW-1133">Transmembrane helix</keyword>